<dbReference type="InterPro" id="IPR052913">
    <property type="entry name" value="Glycopeptide_resist_protein"/>
</dbReference>
<dbReference type="EMBL" id="VSSQ01034742">
    <property type="protein sequence ID" value="MPM86784.1"/>
    <property type="molecule type" value="Genomic_DNA"/>
</dbReference>
<accession>A0A645DBQ6</accession>
<dbReference type="InterPro" id="IPR007391">
    <property type="entry name" value="Vancomycin_resist_VanW"/>
</dbReference>
<dbReference type="PANTHER" id="PTHR35788:SF1">
    <property type="entry name" value="EXPORTED PROTEIN"/>
    <property type="match status" value="1"/>
</dbReference>
<evidence type="ECO:0008006" key="2">
    <source>
        <dbReference type="Google" id="ProtNLM"/>
    </source>
</evidence>
<gene>
    <name evidence="1" type="ORF">SDC9_133876</name>
</gene>
<name>A0A645DBQ6_9ZZZZ</name>
<organism evidence="1">
    <name type="scientific">bioreactor metagenome</name>
    <dbReference type="NCBI Taxonomy" id="1076179"/>
    <lineage>
        <taxon>unclassified sequences</taxon>
        <taxon>metagenomes</taxon>
        <taxon>ecological metagenomes</taxon>
    </lineage>
</organism>
<protein>
    <recommendedName>
        <fullName evidence="2">G5 domain-containing protein</fullName>
    </recommendedName>
</protein>
<dbReference type="AlphaFoldDB" id="A0A645DBQ6"/>
<reference evidence="1" key="1">
    <citation type="submission" date="2019-08" db="EMBL/GenBank/DDBJ databases">
        <authorList>
            <person name="Kucharzyk K."/>
            <person name="Murdoch R.W."/>
            <person name="Higgins S."/>
            <person name="Loffler F."/>
        </authorList>
    </citation>
    <scope>NUCLEOTIDE SEQUENCE</scope>
</reference>
<evidence type="ECO:0000313" key="1">
    <source>
        <dbReference type="EMBL" id="MPM86784.1"/>
    </source>
</evidence>
<comment type="caution">
    <text evidence="1">The sequence shown here is derived from an EMBL/GenBank/DDBJ whole genome shotgun (WGS) entry which is preliminary data.</text>
</comment>
<proteinExistence type="predicted"/>
<sequence length="269" mass="29308">MTEPQIKDTTTGAELGITELVSSYTSYFRGSSDERVHNIQIAAARFHGLLIAPGATLSMSDVIGNISLDNGYAEALIIVGDQTIAGVGGGVCQVSTTLFRTAFFGGYEIDERNAHAYRVGYYEQTASGHDQKLAGLDATVFVPIVDFKFTNDTPYWLLMETYVSPTNDTLTWKFYSTSDGRSVNWSSTGPTDIIEPADPLYRENPDLPTGKIKQVEYAADGATVVVNRTVTRGGQVLYNDNFTTKYEPWQAVFEYGPGTENIPSSSSGN</sequence>
<dbReference type="Pfam" id="PF04294">
    <property type="entry name" value="VanW"/>
    <property type="match status" value="1"/>
</dbReference>
<dbReference type="PANTHER" id="PTHR35788">
    <property type="entry name" value="EXPORTED PROTEIN-RELATED"/>
    <property type="match status" value="1"/>
</dbReference>